<reference evidence="1 2" key="1">
    <citation type="submission" date="2019-05" db="EMBL/GenBank/DDBJ databases">
        <authorList>
            <consortium name="Science for Life Laboratories"/>
        </authorList>
    </citation>
    <scope>NUCLEOTIDE SEQUENCE [LARGE SCALE GENOMIC DNA]</scope>
    <source>
        <strain evidence="1">Soil9</strain>
    </source>
</reference>
<protein>
    <submittedName>
        <fullName evidence="1">Uncharacterized protein</fullName>
    </submittedName>
</protein>
<accession>A0A6P2CXF4</accession>
<dbReference type="Proteomes" id="UP000464178">
    <property type="component" value="Chromosome"/>
</dbReference>
<gene>
    <name evidence="1" type="ORF">SOIL9_58640</name>
</gene>
<dbReference type="AlphaFoldDB" id="A0A6P2CXF4"/>
<keyword evidence="2" id="KW-1185">Reference proteome</keyword>
<proteinExistence type="predicted"/>
<dbReference type="KEGG" id="gms:SOIL9_58640"/>
<dbReference type="RefSeq" id="WP_162666792.1">
    <property type="nucleotide sequence ID" value="NZ_LR593886.1"/>
</dbReference>
<sequence length="68" mass="7834">MGSQQKIYYVPDLMRVAGRSRTWVQEAIRYNMLPKPIRVGKRNGWPKPVIDRFFGLDTEPAPTNTITA</sequence>
<dbReference type="EMBL" id="LR593886">
    <property type="protein sequence ID" value="VTR91850.1"/>
    <property type="molecule type" value="Genomic_DNA"/>
</dbReference>
<name>A0A6P2CXF4_9BACT</name>
<organism evidence="1 2">
    <name type="scientific">Gemmata massiliana</name>
    <dbReference type="NCBI Taxonomy" id="1210884"/>
    <lineage>
        <taxon>Bacteria</taxon>
        <taxon>Pseudomonadati</taxon>
        <taxon>Planctomycetota</taxon>
        <taxon>Planctomycetia</taxon>
        <taxon>Gemmatales</taxon>
        <taxon>Gemmataceae</taxon>
        <taxon>Gemmata</taxon>
    </lineage>
</organism>
<evidence type="ECO:0000313" key="1">
    <source>
        <dbReference type="EMBL" id="VTR91850.1"/>
    </source>
</evidence>
<evidence type="ECO:0000313" key="2">
    <source>
        <dbReference type="Proteomes" id="UP000464178"/>
    </source>
</evidence>